<organism evidence="2 3">
    <name type="scientific">Micromonospora siamensis</name>
    <dbReference type="NCBI Taxonomy" id="299152"/>
    <lineage>
        <taxon>Bacteria</taxon>
        <taxon>Bacillati</taxon>
        <taxon>Actinomycetota</taxon>
        <taxon>Actinomycetes</taxon>
        <taxon>Micromonosporales</taxon>
        <taxon>Micromonosporaceae</taxon>
        <taxon>Micromonospora</taxon>
    </lineage>
</organism>
<dbReference type="NCBIfam" id="NF047765">
    <property type="entry name" value="LIC_13387_fam"/>
    <property type="match status" value="1"/>
</dbReference>
<evidence type="ECO:0000313" key="2">
    <source>
        <dbReference type="EMBL" id="SCG50917.1"/>
    </source>
</evidence>
<dbReference type="EMBL" id="LT607751">
    <property type="protein sequence ID" value="SCG50917.1"/>
    <property type="molecule type" value="Genomic_DNA"/>
</dbReference>
<feature type="transmembrane region" description="Helical" evidence="1">
    <location>
        <begin position="21"/>
        <end position="40"/>
    </location>
</feature>
<name>A0A1C5HYD4_9ACTN</name>
<dbReference type="InterPro" id="IPR058068">
    <property type="entry name" value="LIC_13387-like"/>
</dbReference>
<feature type="transmembrane region" description="Helical" evidence="1">
    <location>
        <begin position="133"/>
        <end position="150"/>
    </location>
</feature>
<dbReference type="Proteomes" id="UP000198210">
    <property type="component" value="Chromosome I"/>
</dbReference>
<feature type="transmembrane region" description="Helical" evidence="1">
    <location>
        <begin position="77"/>
        <end position="96"/>
    </location>
</feature>
<protein>
    <submittedName>
        <fullName evidence="2">Uncharacterized protein</fullName>
    </submittedName>
</protein>
<keyword evidence="3" id="KW-1185">Reference proteome</keyword>
<accession>A0A1C5HYD4</accession>
<keyword evidence="1" id="KW-1133">Transmembrane helix</keyword>
<feature type="transmembrane region" description="Helical" evidence="1">
    <location>
        <begin position="108"/>
        <end position="127"/>
    </location>
</feature>
<dbReference type="AlphaFoldDB" id="A0A1C5HYD4"/>
<keyword evidence="1" id="KW-0812">Transmembrane</keyword>
<gene>
    <name evidence="2" type="ORF">GA0074704_2563</name>
</gene>
<keyword evidence="1" id="KW-0472">Membrane</keyword>
<sequence length="155" mass="16336">MDSPRVDNQPLDRRLRRAVRFGAGCFVLAGAGHLAITAAARRRPPSTREAAAHRAMRAVPVRLLGHGHDMAALHQGFSVTMSLLAVGYGSLNLLALRAAPQAYQRDRSLTALNTAVAGAGFAISLAAFPTPPVVIFGAGLVAQLRALALTPGRRR</sequence>
<proteinExistence type="predicted"/>
<evidence type="ECO:0000256" key="1">
    <source>
        <dbReference type="SAM" id="Phobius"/>
    </source>
</evidence>
<evidence type="ECO:0000313" key="3">
    <source>
        <dbReference type="Proteomes" id="UP000198210"/>
    </source>
</evidence>
<dbReference type="RefSeq" id="WP_157743661.1">
    <property type="nucleotide sequence ID" value="NZ_JBHLYF010000006.1"/>
</dbReference>
<reference evidence="2 3" key="1">
    <citation type="submission" date="2016-06" db="EMBL/GenBank/DDBJ databases">
        <authorList>
            <person name="Kjaerup R.B."/>
            <person name="Dalgaard T.S."/>
            <person name="Juul-Madsen H.R."/>
        </authorList>
    </citation>
    <scope>NUCLEOTIDE SEQUENCE [LARGE SCALE GENOMIC DNA]</scope>
    <source>
        <strain evidence="2 3">DSM 45097</strain>
    </source>
</reference>